<gene>
    <name evidence="3" type="ORF">YP76_10670</name>
</gene>
<feature type="compositionally biased region" description="Basic and acidic residues" evidence="1">
    <location>
        <begin position="109"/>
        <end position="125"/>
    </location>
</feature>
<dbReference type="RefSeq" id="WP_046763575.1">
    <property type="nucleotide sequence ID" value="NZ_LBIC01000004.1"/>
</dbReference>
<evidence type="ECO:0000256" key="1">
    <source>
        <dbReference type="SAM" id="MobiDB-lite"/>
    </source>
</evidence>
<reference evidence="3 4" key="1">
    <citation type="submission" date="2015-04" db="EMBL/GenBank/DDBJ databases">
        <title>Genome sequence of aromatic hydrocarbons-degrading Sphingobium chungbukense DJ77.</title>
        <authorList>
            <person name="Kim Y.-C."/>
            <person name="Chae J.-C."/>
        </authorList>
    </citation>
    <scope>NUCLEOTIDE SEQUENCE [LARGE SCALE GENOMIC DNA]</scope>
    <source>
        <strain evidence="3 4">DJ77</strain>
    </source>
</reference>
<comment type="caution">
    <text evidence="3">The sequence shown here is derived from an EMBL/GenBank/DDBJ whole genome shotgun (WGS) entry which is preliminary data.</text>
</comment>
<dbReference type="AlphaFoldDB" id="A0A0M3AUX9"/>
<dbReference type="EMBL" id="LBIC01000004">
    <property type="protein sequence ID" value="KKW92369.1"/>
    <property type="molecule type" value="Genomic_DNA"/>
</dbReference>
<dbReference type="Proteomes" id="UP000033874">
    <property type="component" value="Unassembled WGS sequence"/>
</dbReference>
<organism evidence="3 4">
    <name type="scientific">Sphingobium chungbukense</name>
    <dbReference type="NCBI Taxonomy" id="56193"/>
    <lineage>
        <taxon>Bacteria</taxon>
        <taxon>Pseudomonadati</taxon>
        <taxon>Pseudomonadota</taxon>
        <taxon>Alphaproteobacteria</taxon>
        <taxon>Sphingomonadales</taxon>
        <taxon>Sphingomonadaceae</taxon>
        <taxon>Sphingobium</taxon>
    </lineage>
</organism>
<protein>
    <submittedName>
        <fullName evidence="3">Uncharacterized protein</fullName>
    </submittedName>
</protein>
<keyword evidence="4" id="KW-1185">Reference proteome</keyword>
<sequence>MGRWAKALLGALAAGLLLFSIPVGLVETMVASSGLSEAVPAAAPPLGMTARLMMAAFGAMMVLGLIGVRQRETRVALLTHERKGRGKSAAGVSKMGFALSKLSWLSRDRNKSGPTLRRADAHPDAPARPPIFASRDFGGLDIFARTAPGRGEVEVQAEAEAEERVPAAGLSIPGTPGEMTEESAFARLRRAFSAETVDADYEEIAQPDQAQAERQAAPAPAPITNLSLSELAERLERGLAQRKRMGRPVSVLADMPVEAAVPVRDHVEQGVDDALRAALGTLRTMAGRAR</sequence>
<name>A0A0M3AUX9_9SPHN</name>
<accession>A0A0M3AUX9</accession>
<feature type="transmembrane region" description="Helical" evidence="2">
    <location>
        <begin position="48"/>
        <end position="68"/>
    </location>
</feature>
<dbReference type="PATRIC" id="fig|56193.3.peg.2213"/>
<dbReference type="STRING" id="56193.YP76_10670"/>
<evidence type="ECO:0000313" key="3">
    <source>
        <dbReference type="EMBL" id="KKW92369.1"/>
    </source>
</evidence>
<keyword evidence="2" id="KW-0812">Transmembrane</keyword>
<keyword evidence="2" id="KW-0472">Membrane</keyword>
<evidence type="ECO:0000256" key="2">
    <source>
        <dbReference type="SAM" id="Phobius"/>
    </source>
</evidence>
<feature type="region of interest" description="Disordered" evidence="1">
    <location>
        <begin position="109"/>
        <end position="131"/>
    </location>
</feature>
<evidence type="ECO:0000313" key="4">
    <source>
        <dbReference type="Proteomes" id="UP000033874"/>
    </source>
</evidence>
<proteinExistence type="predicted"/>
<keyword evidence="2" id="KW-1133">Transmembrane helix</keyword>